<dbReference type="InterPro" id="IPR050639">
    <property type="entry name" value="SSR_resolvase"/>
</dbReference>
<dbReference type="AlphaFoldDB" id="A0A2M7BX76"/>
<dbReference type="SUPFAM" id="SSF53041">
    <property type="entry name" value="Resolvase-like"/>
    <property type="match status" value="1"/>
</dbReference>
<organism evidence="4 5">
    <name type="scientific">Candidatus Roizmanbacteria bacterium CG03_land_8_20_14_0_80_35_26</name>
    <dbReference type="NCBI Taxonomy" id="1974845"/>
    <lineage>
        <taxon>Bacteria</taxon>
        <taxon>Candidatus Roizmaniibacteriota</taxon>
    </lineage>
</organism>
<evidence type="ECO:0000259" key="3">
    <source>
        <dbReference type="PROSITE" id="PS51736"/>
    </source>
</evidence>
<dbReference type="GO" id="GO:0000150">
    <property type="term" value="F:DNA strand exchange activity"/>
    <property type="evidence" value="ECO:0007669"/>
    <property type="project" value="InterPro"/>
</dbReference>
<dbReference type="SMART" id="SM00857">
    <property type="entry name" value="Resolvase"/>
    <property type="match status" value="1"/>
</dbReference>
<keyword evidence="1" id="KW-0238">DNA-binding</keyword>
<gene>
    <name evidence="4" type="ORF">COS50_01710</name>
</gene>
<dbReference type="InterPro" id="IPR006119">
    <property type="entry name" value="Resolv_N"/>
</dbReference>
<name>A0A2M7BX76_9BACT</name>
<keyword evidence="2" id="KW-0233">DNA recombination</keyword>
<dbReference type="EMBL" id="PEUY01000026">
    <property type="protein sequence ID" value="PIV11139.1"/>
    <property type="molecule type" value="Genomic_DNA"/>
</dbReference>
<dbReference type="Proteomes" id="UP000230673">
    <property type="component" value="Unassembled WGS sequence"/>
</dbReference>
<accession>A0A2M7BX76</accession>
<dbReference type="InterPro" id="IPR011109">
    <property type="entry name" value="DNA_bind_recombinase_dom"/>
</dbReference>
<evidence type="ECO:0000313" key="4">
    <source>
        <dbReference type="EMBL" id="PIV11139.1"/>
    </source>
</evidence>
<dbReference type="InterPro" id="IPR036162">
    <property type="entry name" value="Resolvase-like_N_sf"/>
</dbReference>
<dbReference type="PROSITE" id="PS51736">
    <property type="entry name" value="RECOMBINASES_3"/>
    <property type="match status" value="1"/>
</dbReference>
<reference evidence="5" key="1">
    <citation type="submission" date="2017-09" db="EMBL/GenBank/DDBJ databases">
        <title>Depth-based differentiation of microbial function through sediment-hosted aquifers and enrichment of novel symbionts in the deep terrestrial subsurface.</title>
        <authorList>
            <person name="Probst A.J."/>
            <person name="Ladd B."/>
            <person name="Jarett J.K."/>
            <person name="Geller-Mcgrath D.E."/>
            <person name="Sieber C.M.K."/>
            <person name="Emerson J.B."/>
            <person name="Anantharaman K."/>
            <person name="Thomas B.C."/>
            <person name="Malmstrom R."/>
            <person name="Stieglmeier M."/>
            <person name="Klingl A."/>
            <person name="Woyke T."/>
            <person name="Ryan C.M."/>
            <person name="Banfield J.F."/>
        </authorList>
    </citation>
    <scope>NUCLEOTIDE SEQUENCE [LARGE SCALE GENOMIC DNA]</scope>
</reference>
<dbReference type="Gene3D" id="3.40.50.1390">
    <property type="entry name" value="Resolvase, N-terminal catalytic domain"/>
    <property type="match status" value="1"/>
</dbReference>
<feature type="domain" description="Resolvase/invertase-type recombinase catalytic" evidence="3">
    <location>
        <begin position="3"/>
        <end position="150"/>
    </location>
</feature>
<dbReference type="PANTHER" id="PTHR30461:SF2">
    <property type="entry name" value="SERINE RECOMBINASE PINE-RELATED"/>
    <property type="match status" value="1"/>
</dbReference>
<evidence type="ECO:0000256" key="1">
    <source>
        <dbReference type="ARBA" id="ARBA00023125"/>
    </source>
</evidence>
<dbReference type="Pfam" id="PF00239">
    <property type="entry name" value="Resolvase"/>
    <property type="match status" value="1"/>
</dbReference>
<dbReference type="Pfam" id="PF07508">
    <property type="entry name" value="Recombinase"/>
    <property type="match status" value="1"/>
</dbReference>
<protein>
    <recommendedName>
        <fullName evidence="3">Resolvase/invertase-type recombinase catalytic domain-containing protein</fullName>
    </recommendedName>
</protein>
<dbReference type="CDD" id="cd00338">
    <property type="entry name" value="Ser_Recombinase"/>
    <property type="match status" value="1"/>
</dbReference>
<dbReference type="GO" id="GO:0003677">
    <property type="term" value="F:DNA binding"/>
    <property type="evidence" value="ECO:0007669"/>
    <property type="project" value="UniProtKB-KW"/>
</dbReference>
<evidence type="ECO:0000313" key="5">
    <source>
        <dbReference type="Proteomes" id="UP000230673"/>
    </source>
</evidence>
<sequence length="510" mass="59945">MKKVVIYLRTSSDRQIDNTSLSTQESICRSYCEREKLEIFDIQKREAVSAKSDNYERIIDLLRYCKKHKDKFEILLVYKLDRFARDTLQHLTLREELRKLNIVLRSATETIDETPAGKLFEGMVANFNQYDNEIRKERVTNGMYRRVEEGLWPWQIPLGYKSNKTENGHLAPAVWDTSCYQDVIDIFKLYSLGVYTFSSLSNLMNTRIVKNYKTKRFHFMKQEIKRILNYPFYIGLLKPKHGKLTPGKHKPLISMELWNKCQEIQKCKSNHSINKRLIEHPDFPLRRFTLCGVCHHPLTAGWSKSHTGKHYAYYYCVNKSCKKYAKMLSLGDLHEEFIAYLCKTKPKEKYLPLFKEIFIDRYNQRQKDFKGDYIKQIDELDRLKKEKITAAEKGAKGIIPDLTLKELLSDYEKKILMLQQSLDNTNNKELDIDSLLDEGLEAIRTINKEWSDALPEKKPRVQRLIYPEGVSYHFKGFSNPKLAPAFAVPNQFVLCLTRNVDSRGFEPLTL</sequence>
<proteinExistence type="predicted"/>
<evidence type="ECO:0000256" key="2">
    <source>
        <dbReference type="ARBA" id="ARBA00023172"/>
    </source>
</evidence>
<dbReference type="Gene3D" id="3.90.1750.20">
    <property type="entry name" value="Putative Large Serine Recombinase, Chain B, Domain 2"/>
    <property type="match status" value="1"/>
</dbReference>
<dbReference type="PANTHER" id="PTHR30461">
    <property type="entry name" value="DNA-INVERTASE FROM LAMBDOID PROPHAGE"/>
    <property type="match status" value="1"/>
</dbReference>
<comment type="caution">
    <text evidence="4">The sequence shown here is derived from an EMBL/GenBank/DDBJ whole genome shotgun (WGS) entry which is preliminary data.</text>
</comment>
<dbReference type="InterPro" id="IPR038109">
    <property type="entry name" value="DNA_bind_recomb_sf"/>
</dbReference>